<dbReference type="RefSeq" id="WP_345327337.1">
    <property type="nucleotide sequence ID" value="NZ_BAABGA010000099.1"/>
</dbReference>
<dbReference type="PANTHER" id="PTHR34301:SF8">
    <property type="entry name" value="ATPASE DOMAIN-CONTAINING PROTEIN"/>
    <property type="match status" value="1"/>
</dbReference>
<dbReference type="Proteomes" id="UP001500840">
    <property type="component" value="Unassembled WGS sequence"/>
</dbReference>
<keyword evidence="2" id="KW-1185">Reference proteome</keyword>
<gene>
    <name evidence="1" type="ORF">GCM10023156_59780</name>
</gene>
<reference evidence="2" key="1">
    <citation type="journal article" date="2019" name="Int. J. Syst. Evol. Microbiol.">
        <title>The Global Catalogue of Microorganisms (GCM) 10K type strain sequencing project: providing services to taxonomists for standard genome sequencing and annotation.</title>
        <authorList>
            <consortium name="The Broad Institute Genomics Platform"/>
            <consortium name="The Broad Institute Genome Sequencing Center for Infectious Disease"/>
            <person name="Wu L."/>
            <person name="Ma J."/>
        </authorList>
    </citation>
    <scope>NUCLEOTIDE SEQUENCE [LARGE SCALE GENOMIC DNA]</scope>
    <source>
        <strain evidence="2">JCM 17759</strain>
    </source>
</reference>
<protein>
    <submittedName>
        <fullName evidence="1">ATP-binding protein</fullName>
    </submittedName>
</protein>
<accession>A0ABP8NKU5</accession>
<dbReference type="Gene3D" id="3.40.50.300">
    <property type="entry name" value="P-loop containing nucleotide triphosphate hydrolases"/>
    <property type="match status" value="1"/>
</dbReference>
<sequence>MAQQSDVKNVVGRDRLISRIWQKLETGSLRFTAERRIGKTTVMKKMAIEPREGWQVVFIDLEGVASPEGFAEALLAKIRPLMPVGQSGHHWFQKFLDTVGGTEIGGVIKLPEFSKMGWRPTIEQAFEGICSQLGDAKLLLLFDELPYMLQKIAVYGNRSRDGENFALEMLDTLRAVRGEHEENLRMIYAGSVGLHHVITELRGTEFASQPVNDMMLVEIRSLEDEDAIQLANRLLKVEAVLLSDATSLELLSQTLAEATDRVPFYLERVIARLAEFDRPVMLDDVQSVVAHHLADDFDHWEMEHFRERLKIYYTGDLVDANGAVIPRSLVAREVLDYMSQETEPQSIDQVWQGLKAKLALTDRGVAVDFLKLLAQDHYLKSDSAKRYSFRFPLIQKWWVLAQGLGS</sequence>
<organism evidence="1 2">
    <name type="scientific">Novipirellula rosea</name>
    <dbReference type="NCBI Taxonomy" id="1031540"/>
    <lineage>
        <taxon>Bacteria</taxon>
        <taxon>Pseudomonadati</taxon>
        <taxon>Planctomycetota</taxon>
        <taxon>Planctomycetia</taxon>
        <taxon>Pirellulales</taxon>
        <taxon>Pirellulaceae</taxon>
        <taxon>Novipirellula</taxon>
    </lineage>
</organism>
<name>A0ABP8NKU5_9BACT</name>
<dbReference type="InterPro" id="IPR027417">
    <property type="entry name" value="P-loop_NTPase"/>
</dbReference>
<evidence type="ECO:0000313" key="1">
    <source>
        <dbReference type="EMBL" id="GAA4468599.1"/>
    </source>
</evidence>
<dbReference type="EMBL" id="BAABGA010000099">
    <property type="protein sequence ID" value="GAA4468599.1"/>
    <property type="molecule type" value="Genomic_DNA"/>
</dbReference>
<proteinExistence type="predicted"/>
<keyword evidence="1" id="KW-0547">Nucleotide-binding</keyword>
<evidence type="ECO:0000313" key="2">
    <source>
        <dbReference type="Proteomes" id="UP001500840"/>
    </source>
</evidence>
<dbReference type="PANTHER" id="PTHR34301">
    <property type="entry name" value="DNA-BINDING PROTEIN-RELATED"/>
    <property type="match status" value="1"/>
</dbReference>
<dbReference type="GO" id="GO:0005524">
    <property type="term" value="F:ATP binding"/>
    <property type="evidence" value="ECO:0007669"/>
    <property type="project" value="UniProtKB-KW"/>
</dbReference>
<dbReference type="SUPFAM" id="SSF52540">
    <property type="entry name" value="P-loop containing nucleoside triphosphate hydrolases"/>
    <property type="match status" value="1"/>
</dbReference>
<keyword evidence="1" id="KW-0067">ATP-binding</keyword>
<comment type="caution">
    <text evidence="1">The sequence shown here is derived from an EMBL/GenBank/DDBJ whole genome shotgun (WGS) entry which is preliminary data.</text>
</comment>